<accession>H1YZQ8</accession>
<dbReference type="GO" id="GO:0003677">
    <property type="term" value="F:DNA binding"/>
    <property type="evidence" value="ECO:0007669"/>
    <property type="project" value="InterPro"/>
</dbReference>
<organism evidence="2 3">
    <name type="scientific">Methanoplanus limicola DSM 2279</name>
    <dbReference type="NCBI Taxonomy" id="937775"/>
    <lineage>
        <taxon>Archaea</taxon>
        <taxon>Methanobacteriati</taxon>
        <taxon>Methanobacteriota</taxon>
        <taxon>Stenosarchaea group</taxon>
        <taxon>Methanomicrobia</taxon>
        <taxon>Methanomicrobiales</taxon>
        <taxon>Methanomicrobiaceae</taxon>
        <taxon>Methanoplanus</taxon>
    </lineage>
</organism>
<dbReference type="CDD" id="cd00130">
    <property type="entry name" value="PAS"/>
    <property type="match status" value="1"/>
</dbReference>
<dbReference type="InterPro" id="IPR036390">
    <property type="entry name" value="WH_DNA-bd_sf"/>
</dbReference>
<dbReference type="InParanoid" id="H1YZQ8"/>
<dbReference type="Pfam" id="PF09339">
    <property type="entry name" value="HTH_IclR"/>
    <property type="match status" value="1"/>
</dbReference>
<proteinExistence type="predicted"/>
<dbReference type="InterPro" id="IPR036388">
    <property type="entry name" value="WH-like_DNA-bd_sf"/>
</dbReference>
<dbReference type="Proteomes" id="UP000005741">
    <property type="component" value="Chromosome"/>
</dbReference>
<dbReference type="PROSITE" id="PS50112">
    <property type="entry name" value="PAS"/>
    <property type="match status" value="2"/>
</dbReference>
<dbReference type="NCBIfam" id="TIGR00229">
    <property type="entry name" value="sensory_box"/>
    <property type="match status" value="1"/>
</dbReference>
<gene>
    <name evidence="2" type="ORF">Metlim_0167</name>
</gene>
<dbReference type="SUPFAM" id="SSF46785">
    <property type="entry name" value="Winged helix' DNA-binding domain"/>
    <property type="match status" value="1"/>
</dbReference>
<dbReference type="Pfam" id="PF13426">
    <property type="entry name" value="PAS_9"/>
    <property type="match status" value="2"/>
</dbReference>
<name>H1YZQ8_9EURY</name>
<protein>
    <submittedName>
        <fullName evidence="2">Putative PAS/PAC sensor protein</fullName>
    </submittedName>
</protein>
<dbReference type="InterPro" id="IPR011991">
    <property type="entry name" value="ArsR-like_HTH"/>
</dbReference>
<dbReference type="SUPFAM" id="SSF55785">
    <property type="entry name" value="PYP-like sensor domain (PAS domain)"/>
    <property type="match status" value="2"/>
</dbReference>
<dbReference type="SMART" id="SM00091">
    <property type="entry name" value="PAS"/>
    <property type="match status" value="2"/>
</dbReference>
<evidence type="ECO:0000313" key="3">
    <source>
        <dbReference type="Proteomes" id="UP000005741"/>
    </source>
</evidence>
<dbReference type="InterPro" id="IPR005471">
    <property type="entry name" value="Tscrpt_reg_IclR_N"/>
</dbReference>
<dbReference type="HOGENOM" id="CLU_890296_0_0_2"/>
<dbReference type="AlphaFoldDB" id="H1YZQ8"/>
<dbReference type="EMBL" id="CM001436">
    <property type="protein sequence ID" value="EHQ34320.1"/>
    <property type="molecule type" value="Genomic_DNA"/>
</dbReference>
<feature type="domain" description="PAS" evidence="1">
    <location>
        <begin position="196"/>
        <end position="251"/>
    </location>
</feature>
<dbReference type="InterPro" id="IPR035965">
    <property type="entry name" value="PAS-like_dom_sf"/>
</dbReference>
<dbReference type="Gene3D" id="3.30.450.20">
    <property type="entry name" value="PAS domain"/>
    <property type="match status" value="2"/>
</dbReference>
<reference evidence="2 3" key="1">
    <citation type="submission" date="2011-10" db="EMBL/GenBank/DDBJ databases">
        <title>The Improved High-Quality Draft genome of Methanoplanus limicola DSM 2279.</title>
        <authorList>
            <consortium name="US DOE Joint Genome Institute (JGI-PGF)"/>
            <person name="Lucas S."/>
            <person name="Copeland A."/>
            <person name="Lapidus A."/>
            <person name="Glavina del Rio T."/>
            <person name="Dalin E."/>
            <person name="Tice H."/>
            <person name="Bruce D."/>
            <person name="Goodwin L."/>
            <person name="Pitluck S."/>
            <person name="Peters L."/>
            <person name="Mikhailova N."/>
            <person name="Lu M."/>
            <person name="Kyrpides N."/>
            <person name="Mavromatis K."/>
            <person name="Ivanova N."/>
            <person name="Markowitz V."/>
            <person name="Cheng J.-F."/>
            <person name="Hugenholtz P."/>
            <person name="Woyke T."/>
            <person name="Wu D."/>
            <person name="Wirth R."/>
            <person name="Brambilla E.-M."/>
            <person name="Klenk H.-P."/>
            <person name="Eisen J.A."/>
        </authorList>
    </citation>
    <scope>NUCLEOTIDE SEQUENCE [LARGE SCALE GENOMIC DNA]</scope>
    <source>
        <strain evidence="2 3">DSM 2279</strain>
    </source>
</reference>
<sequence length="312" mass="35096">MGFIGYCYYNSLMSNRDSAVSEILTLLKQHPEGLTVKKVSEGIGMNRMTVARYLDTMLISGYVEMITFGQSKIYSASSRIPINDILNCLSDCIITLDQDYNIVFGNRSFLDLVGKEENEIYGRYVFDILSPCGENFGFDILTEFDNQEISVIKNDAVKKFTANFIKTVSIDGNIGIAVFLRDITDITNIQSRLKKVENLYDSLIRGFKNIIFYIDYNGLITYADPGCIGVLGYQPSEMAGKYIFDFISGDESRILDCLDMRKNSGSSAPESLKSEFIRHDGSFVVLNLFIFAEYTSSSDYCGFQTLCTEINS</sequence>
<keyword evidence="3" id="KW-1185">Reference proteome</keyword>
<dbReference type="Gene3D" id="1.10.10.10">
    <property type="entry name" value="Winged helix-like DNA-binding domain superfamily/Winged helix DNA-binding domain"/>
    <property type="match status" value="1"/>
</dbReference>
<evidence type="ECO:0000259" key="1">
    <source>
        <dbReference type="PROSITE" id="PS50112"/>
    </source>
</evidence>
<evidence type="ECO:0000313" key="2">
    <source>
        <dbReference type="EMBL" id="EHQ34320.1"/>
    </source>
</evidence>
<dbReference type="STRING" id="937775.Metlim_0167"/>
<dbReference type="InterPro" id="IPR000014">
    <property type="entry name" value="PAS"/>
</dbReference>
<feature type="domain" description="PAS" evidence="1">
    <location>
        <begin position="78"/>
        <end position="131"/>
    </location>
</feature>
<dbReference type="CDD" id="cd00090">
    <property type="entry name" value="HTH_ARSR"/>
    <property type="match status" value="1"/>
</dbReference>
<dbReference type="GO" id="GO:0006355">
    <property type="term" value="P:regulation of DNA-templated transcription"/>
    <property type="evidence" value="ECO:0007669"/>
    <property type="project" value="InterPro"/>
</dbReference>